<dbReference type="SUPFAM" id="SSF103473">
    <property type="entry name" value="MFS general substrate transporter"/>
    <property type="match status" value="1"/>
</dbReference>
<name>A0A5C3DXR3_9BASI</name>
<feature type="transmembrane region" description="Helical" evidence="7">
    <location>
        <begin position="465"/>
        <end position="486"/>
    </location>
</feature>
<evidence type="ECO:0000256" key="4">
    <source>
        <dbReference type="ARBA" id="ARBA00022989"/>
    </source>
</evidence>
<feature type="domain" description="Major facilitator superfamily (MFS) profile" evidence="8">
    <location>
        <begin position="125"/>
        <end position="557"/>
    </location>
</feature>
<sequence length="592" mass="66807">MSALPHLPKDAPPVSISAPNAATDIVEASAQPLADARHGSVSSSFSDDDKKFGTDGAWSPSSNGNAESLVDDALAPLSRTHVFQDEKVAEHWRQLYETTKYENRHRFDPTFEWTVEEERKVRRKVDARILVWSWVMFMSLDLIRKNINRALADNFLSDLGMNQNDFNNGQVIFLLAFLSAELPSGLISKKLGADIWVPTQIVSWSIISASQAALKNKAGFFITRALQGLAQGGFLPDQILYLSYWYTGKELNTRLSWFYTVLGISQILGSLLAAGFIELRGLNGLAGWRYLFGFEGLITGIIGILSFFMLAAGPTQTVGLLRGKNGWFNEREEKILVNRVLRDDPTKGDMNNREGLSVRALLKALGEKDLWPVYLLGLIIFIPYSPPQTYLSLILKQLGYGTLQANLLAIPSQFFFALNTIPYTWLSAKLNEKSLMASLSNVWNLAFLIPLYLLKESSSNYYNWVRYGLITALTSVPYCHPFLIGWVSQNSQSVRNRAVSLCLYNMSVQVGSILATRVYTNHDKPYYRKGNLALISLAAFSIILCWLVKLYYIQRNKQKRRVWENLSSDEQLQYKLTTKDEGAKRLDVFFVH</sequence>
<feature type="transmembrane region" description="Helical" evidence="7">
    <location>
        <begin position="297"/>
        <end position="321"/>
    </location>
</feature>
<comment type="subcellular location">
    <subcellularLocation>
        <location evidence="1">Membrane</location>
        <topology evidence="1">Multi-pass membrane protein</topology>
    </subcellularLocation>
</comment>
<evidence type="ECO:0000256" key="2">
    <source>
        <dbReference type="ARBA" id="ARBA00022448"/>
    </source>
</evidence>
<feature type="transmembrane region" description="Helical" evidence="7">
    <location>
        <begin position="532"/>
        <end position="552"/>
    </location>
</feature>
<feature type="region of interest" description="Disordered" evidence="6">
    <location>
        <begin position="1"/>
        <end position="64"/>
    </location>
</feature>
<evidence type="ECO:0000256" key="7">
    <source>
        <dbReference type="SAM" id="Phobius"/>
    </source>
</evidence>
<organism evidence="9 10">
    <name type="scientific">Ustilago trichophora</name>
    <dbReference type="NCBI Taxonomy" id="86804"/>
    <lineage>
        <taxon>Eukaryota</taxon>
        <taxon>Fungi</taxon>
        <taxon>Dikarya</taxon>
        <taxon>Basidiomycota</taxon>
        <taxon>Ustilaginomycotina</taxon>
        <taxon>Ustilaginomycetes</taxon>
        <taxon>Ustilaginales</taxon>
        <taxon>Ustilaginaceae</taxon>
        <taxon>Ustilago</taxon>
    </lineage>
</organism>
<accession>A0A5C3DXR3</accession>
<evidence type="ECO:0000313" key="9">
    <source>
        <dbReference type="EMBL" id="SPO23002.1"/>
    </source>
</evidence>
<dbReference type="InterPro" id="IPR011701">
    <property type="entry name" value="MFS"/>
</dbReference>
<evidence type="ECO:0000256" key="5">
    <source>
        <dbReference type="ARBA" id="ARBA00023136"/>
    </source>
</evidence>
<dbReference type="InterPro" id="IPR020846">
    <property type="entry name" value="MFS_dom"/>
</dbReference>
<feature type="transmembrane region" description="Helical" evidence="7">
    <location>
        <begin position="498"/>
        <end position="520"/>
    </location>
</feature>
<keyword evidence="5 7" id="KW-0472">Membrane</keyword>
<dbReference type="PANTHER" id="PTHR43791:SF65">
    <property type="entry name" value="MAJOR FACILITATOR SUPERFAMILY (MFS) PROFILE DOMAIN-CONTAINING PROTEIN-RELATED"/>
    <property type="match status" value="1"/>
</dbReference>
<dbReference type="OrthoDB" id="1935484at2759"/>
<dbReference type="AlphaFoldDB" id="A0A5C3DXR3"/>
<feature type="transmembrane region" description="Helical" evidence="7">
    <location>
        <begin position="369"/>
        <end position="385"/>
    </location>
</feature>
<dbReference type="FunFam" id="1.20.1250.20:FF:000106">
    <property type="entry name" value="MFS transporter, putative"/>
    <property type="match status" value="1"/>
</dbReference>
<dbReference type="Gene3D" id="1.20.1250.20">
    <property type="entry name" value="MFS general substrate transporter like domains"/>
    <property type="match status" value="1"/>
</dbReference>
<keyword evidence="2" id="KW-0813">Transport</keyword>
<dbReference type="InterPro" id="IPR036259">
    <property type="entry name" value="MFS_trans_sf"/>
</dbReference>
<keyword evidence="4 7" id="KW-1133">Transmembrane helix</keyword>
<dbReference type="PROSITE" id="PS50850">
    <property type="entry name" value="MFS"/>
    <property type="match status" value="1"/>
</dbReference>
<protein>
    <submittedName>
        <fullName evidence="9">Related to permease</fullName>
    </submittedName>
</protein>
<proteinExistence type="predicted"/>
<feature type="transmembrane region" description="Helical" evidence="7">
    <location>
        <begin position="257"/>
        <end position="277"/>
    </location>
</feature>
<dbReference type="GO" id="GO:0016020">
    <property type="term" value="C:membrane"/>
    <property type="evidence" value="ECO:0007669"/>
    <property type="project" value="UniProtKB-SubCell"/>
</dbReference>
<evidence type="ECO:0000313" key="10">
    <source>
        <dbReference type="Proteomes" id="UP000324022"/>
    </source>
</evidence>
<dbReference type="EMBL" id="OOIN01000005">
    <property type="protein sequence ID" value="SPO23002.1"/>
    <property type="molecule type" value="Genomic_DNA"/>
</dbReference>
<evidence type="ECO:0000256" key="6">
    <source>
        <dbReference type="SAM" id="MobiDB-lite"/>
    </source>
</evidence>
<keyword evidence="3 7" id="KW-0812">Transmembrane</keyword>
<dbReference type="Proteomes" id="UP000324022">
    <property type="component" value="Unassembled WGS sequence"/>
</dbReference>
<dbReference type="GO" id="GO:0022857">
    <property type="term" value="F:transmembrane transporter activity"/>
    <property type="evidence" value="ECO:0007669"/>
    <property type="project" value="InterPro"/>
</dbReference>
<evidence type="ECO:0000259" key="8">
    <source>
        <dbReference type="PROSITE" id="PS50850"/>
    </source>
</evidence>
<keyword evidence="10" id="KW-1185">Reference proteome</keyword>
<evidence type="ECO:0000256" key="1">
    <source>
        <dbReference type="ARBA" id="ARBA00004141"/>
    </source>
</evidence>
<gene>
    <name evidence="9" type="ORF">UTRI_01680</name>
</gene>
<evidence type="ECO:0000256" key="3">
    <source>
        <dbReference type="ARBA" id="ARBA00022692"/>
    </source>
</evidence>
<reference evidence="9 10" key="1">
    <citation type="submission" date="2018-03" db="EMBL/GenBank/DDBJ databases">
        <authorList>
            <person name="Guldener U."/>
        </authorList>
    </citation>
    <scope>NUCLEOTIDE SEQUENCE [LARGE SCALE GENOMIC DNA]</scope>
    <source>
        <strain evidence="9 10">NBRC100155</strain>
    </source>
</reference>
<dbReference type="PANTHER" id="PTHR43791">
    <property type="entry name" value="PERMEASE-RELATED"/>
    <property type="match status" value="1"/>
</dbReference>
<feature type="transmembrane region" description="Helical" evidence="7">
    <location>
        <begin position="435"/>
        <end position="453"/>
    </location>
</feature>
<dbReference type="Pfam" id="PF07690">
    <property type="entry name" value="MFS_1"/>
    <property type="match status" value="1"/>
</dbReference>